<dbReference type="EMBL" id="VUJX02000012">
    <property type="protein sequence ID" value="KAL0930026.1"/>
    <property type="molecule type" value="Genomic_DNA"/>
</dbReference>
<comment type="caution">
    <text evidence="1">The sequence shown here is derived from an EMBL/GenBank/DDBJ whole genome shotgun (WGS) entry which is preliminary data.</text>
</comment>
<reference evidence="1 2" key="1">
    <citation type="journal article" date="2020" name="Phytopathology">
        <title>Genome Sequence Resources of Colletotrichum truncatum, C. plurivorum, C. musicola, and C. sojae: Four Species Pathogenic to Soybean (Glycine max).</title>
        <authorList>
            <person name="Rogerio F."/>
            <person name="Boufleur T.R."/>
            <person name="Ciampi-Guillardi M."/>
            <person name="Sukno S.A."/>
            <person name="Thon M.R."/>
            <person name="Massola Junior N.S."/>
            <person name="Baroncelli R."/>
        </authorList>
    </citation>
    <scope>NUCLEOTIDE SEQUENCE [LARGE SCALE GENOMIC DNA]</scope>
    <source>
        <strain evidence="1 2">CMES1059</strain>
    </source>
</reference>
<proteinExistence type="predicted"/>
<protein>
    <submittedName>
        <fullName evidence="1">Uncharacterized protein</fullName>
    </submittedName>
</protein>
<accession>A0ACC3YDV9</accession>
<name>A0ACC3YDV9_COLTU</name>
<evidence type="ECO:0000313" key="2">
    <source>
        <dbReference type="Proteomes" id="UP000805649"/>
    </source>
</evidence>
<evidence type="ECO:0000313" key="1">
    <source>
        <dbReference type="EMBL" id="KAL0930026.1"/>
    </source>
</evidence>
<gene>
    <name evidence="1" type="ORF">CTRU02_214846</name>
</gene>
<keyword evidence="2" id="KW-1185">Reference proteome</keyword>
<sequence length="321" mass="35509">MKTILLFLLVSQVLGQWTERWVTGAGLSEPRWDNRSLEDYRSALRNPNATRSITLKPWQWARGNVPRLDRLEWTWRVNITNIALPSLASVFPDVSDPHLVSTTYDFSWTGGGNLSQPLHWSTSPFCITTMAANFVFPPNVTNLYNESNSDMSDCEAIIGSDCRSKLNVDGNNLRSVDRCAGPQTLWSDISECNATFGYASQANLGGTNTDFGLLTFDINQQPNNSSLRNEIMPISSGDGFFQLASGILNGSDAAEAYRNATHGLQFIMFNTWIDIVNGQISRPNVLCMRVNATTVPSSAALKAYTVWGFGVVIITIFSLVF</sequence>
<dbReference type="Proteomes" id="UP000805649">
    <property type="component" value="Unassembled WGS sequence"/>
</dbReference>
<organism evidence="1 2">
    <name type="scientific">Colletotrichum truncatum</name>
    <name type="common">Anthracnose fungus</name>
    <name type="synonym">Colletotrichum capsici</name>
    <dbReference type="NCBI Taxonomy" id="5467"/>
    <lineage>
        <taxon>Eukaryota</taxon>
        <taxon>Fungi</taxon>
        <taxon>Dikarya</taxon>
        <taxon>Ascomycota</taxon>
        <taxon>Pezizomycotina</taxon>
        <taxon>Sordariomycetes</taxon>
        <taxon>Hypocreomycetidae</taxon>
        <taxon>Glomerellales</taxon>
        <taxon>Glomerellaceae</taxon>
        <taxon>Colletotrichum</taxon>
        <taxon>Colletotrichum truncatum species complex</taxon>
    </lineage>
</organism>